<feature type="compositionally biased region" description="Polar residues" evidence="2">
    <location>
        <begin position="408"/>
        <end position="427"/>
    </location>
</feature>
<evidence type="ECO:0000313" key="4">
    <source>
        <dbReference type="EMBL" id="ODV64770.1"/>
    </source>
</evidence>
<evidence type="ECO:0000256" key="2">
    <source>
        <dbReference type="SAM" id="MobiDB-lite"/>
    </source>
</evidence>
<dbReference type="STRING" id="984485.A0A1E4RBZ9"/>
<dbReference type="GeneID" id="30997371"/>
<keyword evidence="1" id="KW-0175">Coiled coil</keyword>
<dbReference type="InterPro" id="IPR043987">
    <property type="entry name" value="CCZ1/INTU/HSP4_longin_1"/>
</dbReference>
<feature type="coiled-coil region" evidence="1">
    <location>
        <begin position="610"/>
        <end position="637"/>
    </location>
</feature>
<dbReference type="RefSeq" id="XP_020073837.1">
    <property type="nucleotide sequence ID" value="XM_020222822.1"/>
</dbReference>
<feature type="region of interest" description="Disordered" evidence="2">
    <location>
        <begin position="405"/>
        <end position="427"/>
    </location>
</feature>
<evidence type="ECO:0000313" key="5">
    <source>
        <dbReference type="Proteomes" id="UP000095085"/>
    </source>
</evidence>
<organism evidence="4 5">
    <name type="scientific">Hyphopichia burtonii NRRL Y-1933</name>
    <dbReference type="NCBI Taxonomy" id="984485"/>
    <lineage>
        <taxon>Eukaryota</taxon>
        <taxon>Fungi</taxon>
        <taxon>Dikarya</taxon>
        <taxon>Ascomycota</taxon>
        <taxon>Saccharomycotina</taxon>
        <taxon>Pichiomycetes</taxon>
        <taxon>Debaryomycetaceae</taxon>
        <taxon>Hyphopichia</taxon>
    </lineage>
</organism>
<gene>
    <name evidence="4" type="ORF">HYPBUDRAFT_168788</name>
</gene>
<keyword evidence="5" id="KW-1185">Reference proteome</keyword>
<dbReference type="Pfam" id="PF19031">
    <property type="entry name" value="Intu_longin_1"/>
    <property type="match status" value="1"/>
</dbReference>
<dbReference type="Proteomes" id="UP000095085">
    <property type="component" value="Unassembled WGS sequence"/>
</dbReference>
<accession>A0A1E4RBZ9</accession>
<protein>
    <recommendedName>
        <fullName evidence="3">CCZ1/INTU/HSP4 first Longin domain-containing protein</fullName>
    </recommendedName>
</protein>
<sequence length="672" mass="76843">MNNYFTNLISLISNLKGGTDLSAYVQADQDSAAKINYITIYNPELVDDKEESNEQLQNQVLCFLTPQAQGVLEDNDTILQEHLNIIGLLRGINSLAHAFNESHNDETSIIKSSNSTTITKVLQDKYYLACSVSIPSHIEGKADSIINQLLKILEKANRYFFMLNSSFSKLSRFLDLKDMKVILLTYWQEFLDAYNSEIFKFPPDLKWTNSLNYGGFLGMITDPKGSFNDPTFKKSSINLSYAAINEIKETLHRKIYLDRLEATPRGFLISYFDKQLPKKYGLIHGDNFDDEYSEEYSESIIDRASLSDIYTWLEYHDYHDNLDSNKLTTNRSSGKFFSSSDSIKKKISTPITTSSSNTPSNQSDYGLKISPTAALELLNPISLTNNLVILPLNYTMNSVINLGGNAMRTEQPTNSQLQQPPQDSNRNSWLSVSSYLNPFSYSSAQNNEDESQAPDTISELSESENDHGEYLIGLRSDESGNKFIFTRPVYLSTKVFKEDKIIVEEREYLLVVYSKDNIYVTLIYDSSYDGLHEYDFYKALKEMILNPITDTITNFLLGGSILGNSIGSFNTMFNQKESPEPDNDFFYVIYNNKDYSIQSSLPFLPIPAIFEQQENDNEQQEQQKQPQEEEKDQQINKVVLRYQNAIFHLHDQLIDLFITRNNGEFFNDENSS</sequence>
<dbReference type="OrthoDB" id="240546at2759"/>
<feature type="domain" description="CCZ1/INTU/HSP4 first Longin" evidence="3">
    <location>
        <begin position="36"/>
        <end position="160"/>
    </location>
</feature>
<feature type="region of interest" description="Disordered" evidence="2">
    <location>
        <begin position="441"/>
        <end position="462"/>
    </location>
</feature>
<dbReference type="EMBL" id="KV454546">
    <property type="protein sequence ID" value="ODV64770.1"/>
    <property type="molecule type" value="Genomic_DNA"/>
</dbReference>
<name>A0A1E4RBZ9_9ASCO</name>
<reference evidence="5" key="1">
    <citation type="submission" date="2016-05" db="EMBL/GenBank/DDBJ databases">
        <title>Comparative genomics of biotechnologically important yeasts.</title>
        <authorList>
            <consortium name="DOE Joint Genome Institute"/>
            <person name="Riley R."/>
            <person name="Haridas S."/>
            <person name="Wolfe K.H."/>
            <person name="Lopes M.R."/>
            <person name="Hittinger C.T."/>
            <person name="Goker M."/>
            <person name="Salamov A."/>
            <person name="Wisecaver J."/>
            <person name="Long T.M."/>
            <person name="Aerts A.L."/>
            <person name="Barry K."/>
            <person name="Choi C."/>
            <person name="Clum A."/>
            <person name="Coughlan A.Y."/>
            <person name="Deshpande S."/>
            <person name="Douglass A.P."/>
            <person name="Hanson S.J."/>
            <person name="Klenk H.-P."/>
            <person name="Labutti K."/>
            <person name="Lapidus A."/>
            <person name="Lindquist E."/>
            <person name="Lipzen A."/>
            <person name="Meier-Kolthoff J.P."/>
            <person name="Ohm R.A."/>
            <person name="Otillar R.P."/>
            <person name="Pangilinan J."/>
            <person name="Peng Y."/>
            <person name="Rokas A."/>
            <person name="Rosa C.A."/>
            <person name="Scheuner C."/>
            <person name="Sibirny A.A."/>
            <person name="Slot J.C."/>
            <person name="Stielow J.B."/>
            <person name="Sun H."/>
            <person name="Kurtzman C.P."/>
            <person name="Blackwell M."/>
            <person name="Grigoriev I.V."/>
            <person name="Jeffries T.W."/>
        </authorList>
    </citation>
    <scope>NUCLEOTIDE SEQUENCE [LARGE SCALE GENOMIC DNA]</scope>
    <source>
        <strain evidence="5">NRRL Y-1933</strain>
    </source>
</reference>
<evidence type="ECO:0000259" key="3">
    <source>
        <dbReference type="Pfam" id="PF19031"/>
    </source>
</evidence>
<dbReference type="GO" id="GO:0016192">
    <property type="term" value="P:vesicle-mediated transport"/>
    <property type="evidence" value="ECO:0007669"/>
    <property type="project" value="InterPro"/>
</dbReference>
<dbReference type="AlphaFoldDB" id="A0A1E4RBZ9"/>
<proteinExistence type="predicted"/>
<evidence type="ECO:0000256" key="1">
    <source>
        <dbReference type="SAM" id="Coils"/>
    </source>
</evidence>